<comment type="caution">
    <text evidence="2">The sequence shown here is derived from an EMBL/GenBank/DDBJ whole genome shotgun (WGS) entry which is preliminary data.</text>
</comment>
<dbReference type="InterPro" id="IPR022234">
    <property type="entry name" value="DUF3759"/>
</dbReference>
<dbReference type="AlphaFoldDB" id="A0A1R1XKM6"/>
<protein>
    <submittedName>
        <fullName evidence="2">Pesticidal crystal protein cry11Bb</fullName>
    </submittedName>
</protein>
<proteinExistence type="predicted"/>
<dbReference type="EMBL" id="LSSN01002754">
    <property type="protein sequence ID" value="OMJ15175.1"/>
    <property type="molecule type" value="Genomic_DNA"/>
</dbReference>
<evidence type="ECO:0000313" key="3">
    <source>
        <dbReference type="Proteomes" id="UP000187283"/>
    </source>
</evidence>
<feature type="compositionally biased region" description="Low complexity" evidence="1">
    <location>
        <begin position="61"/>
        <end position="70"/>
    </location>
</feature>
<keyword evidence="3" id="KW-1185">Reference proteome</keyword>
<feature type="compositionally biased region" description="Low complexity" evidence="1">
    <location>
        <begin position="16"/>
        <end position="33"/>
    </location>
</feature>
<feature type="compositionally biased region" description="Gly residues" evidence="1">
    <location>
        <begin position="48"/>
        <end position="60"/>
    </location>
</feature>
<dbReference type="OrthoDB" id="9895617at2759"/>
<dbReference type="Pfam" id="PF12585">
    <property type="entry name" value="DUF3759"/>
    <property type="match status" value="1"/>
</dbReference>
<dbReference type="STRING" id="133412.A0A1R1XKM6"/>
<accession>A0A1R1XKM6</accession>
<evidence type="ECO:0000256" key="1">
    <source>
        <dbReference type="SAM" id="MobiDB-lite"/>
    </source>
</evidence>
<name>A0A1R1XKM6_9FUNG</name>
<organism evidence="2 3">
    <name type="scientific">Smittium culicis</name>
    <dbReference type="NCBI Taxonomy" id="133412"/>
    <lineage>
        <taxon>Eukaryota</taxon>
        <taxon>Fungi</taxon>
        <taxon>Fungi incertae sedis</taxon>
        <taxon>Zoopagomycota</taxon>
        <taxon>Kickxellomycotina</taxon>
        <taxon>Harpellomycetes</taxon>
        <taxon>Harpellales</taxon>
        <taxon>Legeriomycetaceae</taxon>
        <taxon>Smittium</taxon>
    </lineage>
</organism>
<evidence type="ECO:0000313" key="2">
    <source>
        <dbReference type="EMBL" id="OMJ15175.1"/>
    </source>
</evidence>
<dbReference type="PANTHER" id="PTHR37450">
    <property type="entry name" value="CIPC PROTEIN"/>
    <property type="match status" value="1"/>
</dbReference>
<dbReference type="PANTHER" id="PTHR37450:SF1">
    <property type="entry name" value="CIPC PROTEIN"/>
    <property type="match status" value="1"/>
</dbReference>
<dbReference type="Proteomes" id="UP000187283">
    <property type="component" value="Unassembled WGS sequence"/>
</dbReference>
<sequence>MYSGNYGNNQGGGYDQGYNQNYNQGAGYDQNYNQGGGYDQGYNQGSGYNQGGYNQGGGYDQGYNQSYSQNDGFEIPDQDLSIEEYMNIFSDGDTAGISNITVPETVGARDLQGFDMNELQDSFSQMEQFGQTGDRGIFDAKKGKSSKMHQVIAGAAAWQALKWYENKQKKSGKKVSHSTLKKMLAAFAAAKAVKYFETSGNLQSGMTRDVVAQTAARDAVLAMETKYADENQPQYTYDNNTGYGEASTFDQFGSGGNQGGYNQNYNQGGGYDQGYNQGGYNQGGYNQGY</sequence>
<reference evidence="2 3" key="1">
    <citation type="submission" date="2017-01" db="EMBL/GenBank/DDBJ databases">
        <authorList>
            <person name="Mah S.A."/>
            <person name="Swanson W.J."/>
            <person name="Moy G.W."/>
            <person name="Vacquier V.D."/>
        </authorList>
    </citation>
    <scope>NUCLEOTIDE SEQUENCE [LARGE SCALE GENOMIC DNA]</scope>
    <source>
        <strain evidence="2 3">GSMNP</strain>
    </source>
</reference>
<feature type="region of interest" description="Disordered" evidence="1">
    <location>
        <begin position="1"/>
        <end position="73"/>
    </location>
</feature>
<gene>
    <name evidence="2" type="ORF">AYI70_g7437</name>
</gene>